<keyword evidence="9" id="KW-0812">Transmembrane</keyword>
<dbReference type="InterPro" id="IPR048056">
    <property type="entry name" value="AUP1_CUE"/>
</dbReference>
<evidence type="ECO:0000256" key="1">
    <source>
        <dbReference type="ARBA" id="ARBA00004406"/>
    </source>
</evidence>
<evidence type="ECO:0000256" key="2">
    <source>
        <dbReference type="ARBA" id="ARBA00004502"/>
    </source>
</evidence>
<dbReference type="Pfam" id="PF02845">
    <property type="entry name" value="CUE"/>
    <property type="match status" value="1"/>
</dbReference>
<evidence type="ECO:0000256" key="5">
    <source>
        <dbReference type="ARBA" id="ARBA00023136"/>
    </source>
</evidence>
<sequence>MVTVRELFLENRFPSGWKQIPILIYLPVGLILATIRVFIGLQAILAASLLYKLSSIRSVVLRFMCVILGVIVVKENEEVEDESAKVIVSNHVSLLDHMAIHLLRNSFSISLSDLPSFFHHALNYMDVGNCQNQEALVRNVKNYLSADATIDVQAEMGITSGQKGLLRFSVWPCKLSCLIQPVAIKIWRPPLTDISPSVINTSWSSDIFWFLFVPFTVFKIKYIPVIKQEENESPEDMCKRLEKAIADELNITPTNFTVNDKIELEKRISSEMNFMKQPQARVPVDAGLVEMASRVKEVLSDVPLAVIYKDLAKTRSVDLTITNFLEGLVKYTPERNPPAVQLPINIVPEKRKSCLNEAAGSIGPTTGAAQASTSFDTSSKTFHKSAQERMISFQERKLRLIQSARQRYIEKHMLNVMNSG</sequence>
<dbReference type="Gene3D" id="1.10.8.10">
    <property type="entry name" value="DNA helicase RuvA subunit, C-terminal domain"/>
    <property type="match status" value="1"/>
</dbReference>
<dbReference type="GO" id="GO:0036503">
    <property type="term" value="P:ERAD pathway"/>
    <property type="evidence" value="ECO:0007669"/>
    <property type="project" value="InterPro"/>
</dbReference>
<dbReference type="Proteomes" id="UP001372834">
    <property type="component" value="Unassembled WGS sequence"/>
</dbReference>
<dbReference type="AlphaFoldDB" id="A0AAN8NWF7"/>
<evidence type="ECO:0000256" key="8">
    <source>
        <dbReference type="ARBA" id="ARBA00035713"/>
    </source>
</evidence>
<keyword evidence="4" id="KW-0256">Endoplasmic reticulum</keyword>
<evidence type="ECO:0000313" key="11">
    <source>
        <dbReference type="EMBL" id="KAK6618653.1"/>
    </source>
</evidence>
<dbReference type="EMBL" id="JAWJWE010000041">
    <property type="protein sequence ID" value="KAK6618653.1"/>
    <property type="molecule type" value="Genomic_DNA"/>
</dbReference>
<gene>
    <name evidence="11" type="ORF">RUM43_013044</name>
</gene>
<dbReference type="PANTHER" id="PTHR15486:SF96">
    <property type="entry name" value="LIPID DROPLET-REGULATING VLDL ASSEMBLY FACTOR AUP1"/>
    <property type="match status" value="1"/>
</dbReference>
<evidence type="ECO:0000256" key="3">
    <source>
        <dbReference type="ARBA" id="ARBA00022677"/>
    </source>
</evidence>
<organism evidence="11 12">
    <name type="scientific">Polyplax serrata</name>
    <name type="common">Common mouse louse</name>
    <dbReference type="NCBI Taxonomy" id="468196"/>
    <lineage>
        <taxon>Eukaryota</taxon>
        <taxon>Metazoa</taxon>
        <taxon>Ecdysozoa</taxon>
        <taxon>Arthropoda</taxon>
        <taxon>Hexapoda</taxon>
        <taxon>Insecta</taxon>
        <taxon>Pterygota</taxon>
        <taxon>Neoptera</taxon>
        <taxon>Paraneoptera</taxon>
        <taxon>Psocodea</taxon>
        <taxon>Troctomorpha</taxon>
        <taxon>Phthiraptera</taxon>
        <taxon>Anoplura</taxon>
        <taxon>Polyplacidae</taxon>
        <taxon>Polyplax</taxon>
    </lineage>
</organism>
<dbReference type="PANTHER" id="PTHR15486">
    <property type="entry name" value="ANCIENT UBIQUITOUS PROTEIN"/>
    <property type="match status" value="1"/>
</dbReference>
<dbReference type="CDD" id="cd14420">
    <property type="entry name" value="CUE_AUP1"/>
    <property type="match status" value="1"/>
</dbReference>
<comment type="caution">
    <text evidence="11">The sequence shown here is derived from an EMBL/GenBank/DDBJ whole genome shotgun (WGS) entry which is preliminary data.</text>
</comment>
<evidence type="ECO:0000313" key="12">
    <source>
        <dbReference type="Proteomes" id="UP001372834"/>
    </source>
</evidence>
<evidence type="ECO:0000256" key="9">
    <source>
        <dbReference type="SAM" id="Phobius"/>
    </source>
</evidence>
<dbReference type="GO" id="GO:0005789">
    <property type="term" value="C:endoplasmic reticulum membrane"/>
    <property type="evidence" value="ECO:0007669"/>
    <property type="project" value="UniProtKB-SubCell"/>
</dbReference>
<accession>A0AAN8NWF7</accession>
<comment type="similarity">
    <text evidence="6">Belongs to the AUP1 family.</text>
</comment>
<protein>
    <recommendedName>
        <fullName evidence="7">Lipid droplet-regulating VLDL assembly factor AUP1</fullName>
    </recommendedName>
    <alternativeName>
        <fullName evidence="8">Ancient ubiquitous protein 1</fullName>
    </alternativeName>
</protein>
<comment type="subcellular location">
    <subcellularLocation>
        <location evidence="1">Endoplasmic reticulum membrane</location>
        <topology evidence="1">Peripheral membrane protein</topology>
    </subcellularLocation>
    <subcellularLocation>
        <location evidence="2">Lipid droplet</location>
    </subcellularLocation>
</comment>
<evidence type="ECO:0000256" key="6">
    <source>
        <dbReference type="ARBA" id="ARBA00035634"/>
    </source>
</evidence>
<dbReference type="InterPro" id="IPR003892">
    <property type="entry name" value="CUE"/>
</dbReference>
<feature type="domain" description="CUE" evidence="10">
    <location>
        <begin position="290"/>
        <end position="327"/>
    </location>
</feature>
<evidence type="ECO:0000256" key="7">
    <source>
        <dbReference type="ARBA" id="ARBA00035685"/>
    </source>
</evidence>
<feature type="transmembrane region" description="Helical" evidence="9">
    <location>
        <begin position="20"/>
        <end position="44"/>
    </location>
</feature>
<dbReference type="GO" id="GO:0005811">
    <property type="term" value="C:lipid droplet"/>
    <property type="evidence" value="ECO:0007669"/>
    <property type="project" value="UniProtKB-SubCell"/>
</dbReference>
<keyword evidence="5 9" id="KW-0472">Membrane</keyword>
<evidence type="ECO:0000256" key="4">
    <source>
        <dbReference type="ARBA" id="ARBA00022824"/>
    </source>
</evidence>
<dbReference type="GO" id="GO:0043130">
    <property type="term" value="F:ubiquitin binding"/>
    <property type="evidence" value="ECO:0007669"/>
    <property type="project" value="InterPro"/>
</dbReference>
<keyword evidence="9" id="KW-1133">Transmembrane helix</keyword>
<name>A0AAN8NWF7_POLSC</name>
<evidence type="ECO:0000259" key="10">
    <source>
        <dbReference type="Pfam" id="PF02845"/>
    </source>
</evidence>
<keyword evidence="3" id="KW-0551">Lipid droplet</keyword>
<proteinExistence type="inferred from homology"/>
<reference evidence="11 12" key="1">
    <citation type="submission" date="2023-10" db="EMBL/GenBank/DDBJ databases">
        <title>Genomes of two closely related lineages of the louse Polyplax serrata with different host specificities.</title>
        <authorList>
            <person name="Martinu J."/>
            <person name="Tarabai H."/>
            <person name="Stefka J."/>
            <person name="Hypsa V."/>
        </authorList>
    </citation>
    <scope>NUCLEOTIDE SEQUENCE [LARGE SCALE GENOMIC DNA]</scope>
    <source>
        <strain evidence="11">HR10_N</strain>
    </source>
</reference>